<dbReference type="AlphaFoldDB" id="A0A6H1U924"/>
<organism evidence="2 3">
    <name type="scientific">Ferrimonas lipolytica</name>
    <dbReference type="NCBI Taxonomy" id="2724191"/>
    <lineage>
        <taxon>Bacteria</taxon>
        <taxon>Pseudomonadati</taxon>
        <taxon>Pseudomonadota</taxon>
        <taxon>Gammaproteobacteria</taxon>
        <taxon>Alteromonadales</taxon>
        <taxon>Ferrimonadaceae</taxon>
        <taxon>Ferrimonas</taxon>
    </lineage>
</organism>
<proteinExistence type="predicted"/>
<evidence type="ECO:0000313" key="3">
    <source>
        <dbReference type="Proteomes" id="UP000501602"/>
    </source>
</evidence>
<dbReference type="EMBL" id="CP051180">
    <property type="protein sequence ID" value="QIZ75541.1"/>
    <property type="molecule type" value="Genomic_DNA"/>
</dbReference>
<accession>A0A6H1U924</accession>
<evidence type="ECO:0000256" key="1">
    <source>
        <dbReference type="SAM" id="MobiDB-lite"/>
    </source>
</evidence>
<evidence type="ECO:0000313" key="2">
    <source>
        <dbReference type="EMBL" id="QIZ75541.1"/>
    </source>
</evidence>
<dbReference type="Pfam" id="PF05597">
    <property type="entry name" value="Phasin"/>
    <property type="match status" value="1"/>
</dbReference>
<gene>
    <name evidence="2" type="ORF">HER31_00645</name>
</gene>
<feature type="region of interest" description="Disordered" evidence="1">
    <location>
        <begin position="116"/>
        <end position="157"/>
    </location>
</feature>
<keyword evidence="3" id="KW-1185">Reference proteome</keyword>
<protein>
    <submittedName>
        <fullName evidence="2">Phasin family protein</fullName>
    </submittedName>
</protein>
<reference evidence="2 3" key="1">
    <citation type="submission" date="2020-04" db="EMBL/GenBank/DDBJ databases">
        <title>Ferrimonas sp. S7 isolated from sea water.</title>
        <authorList>
            <person name="Bae S.S."/>
            <person name="Baek K."/>
        </authorList>
    </citation>
    <scope>NUCLEOTIDE SEQUENCE [LARGE SCALE GENOMIC DNA]</scope>
    <source>
        <strain evidence="2 3">S7</strain>
    </source>
</reference>
<dbReference type="Proteomes" id="UP000501602">
    <property type="component" value="Chromosome"/>
</dbReference>
<feature type="compositionally biased region" description="Low complexity" evidence="1">
    <location>
        <begin position="131"/>
        <end position="146"/>
    </location>
</feature>
<dbReference type="RefSeq" id="WP_168658802.1">
    <property type="nucleotide sequence ID" value="NZ_CP051180.1"/>
</dbReference>
<name>A0A6H1U924_9GAMM</name>
<dbReference type="KEGG" id="fes:HER31_00645"/>
<sequence length="157" mass="17066">MSTRQAKKTVRKEDALARKIWLAGLGAYAMGSKEITNITDRSRTWLDDLIDHGRAMEDGTKDRWRDASEQTTQAVAERVNSRVQKITGLDPTQLDELDAKLDQLAATMDKLATAKPVAAPKAAAPKPPVTPKIAATKPAVKTPAPRRAAKPVAKKES</sequence>
<dbReference type="InterPro" id="IPR008769">
    <property type="entry name" value="PhaF_PhaI"/>
</dbReference>